<evidence type="ECO:0000313" key="6">
    <source>
        <dbReference type="Proteomes" id="UP001597033"/>
    </source>
</evidence>
<dbReference type="InterPro" id="IPR005184">
    <property type="entry name" value="DUF306_Meta_HslJ"/>
</dbReference>
<feature type="chain" id="PRO_5045143228" evidence="2">
    <location>
        <begin position="21"/>
        <end position="280"/>
    </location>
</feature>
<feature type="domain" description="DUF306" evidence="3">
    <location>
        <begin position="55"/>
        <end position="169"/>
    </location>
</feature>
<gene>
    <name evidence="5" type="ORF">ACFQ2N_07645</name>
</gene>
<dbReference type="EMBL" id="JBHTKN010000004">
    <property type="protein sequence ID" value="MFD1042218.1"/>
    <property type="molecule type" value="Genomic_DNA"/>
</dbReference>
<dbReference type="InterPro" id="IPR038670">
    <property type="entry name" value="HslJ-like_sf"/>
</dbReference>
<feature type="domain" description="DUF4377" evidence="4">
    <location>
        <begin position="190"/>
        <end position="274"/>
    </location>
</feature>
<dbReference type="InterPro" id="IPR053147">
    <property type="entry name" value="Hsp_HslJ-like"/>
</dbReference>
<sequence>MSLPLLLLLPLAIAACNRPATDAAAPAPGEMPAPAADPAAPPPMEAPSTDTASLLPSHHWRLVEATDAQGQRIDALFARPDKPVQLDFADGRVNVSNTCNRMMGSFTLEGTTLTLGQMASTLMACTDPKLTALDAEVGKRLAGALTVSSTAGDTPQLVLTNAGGDRLVFEGAPTAATRFGGPAERVFLEVGPETRPCSHPLIPDKQCLQVREVRFDENGLRVGEPGEWQNFFDEIEGYTHQPGVRNVLRIDRYTRADVPADVSRYAYVLDMVVESEQVKR</sequence>
<dbReference type="PANTHER" id="PTHR35535">
    <property type="entry name" value="HEAT SHOCK PROTEIN HSLJ"/>
    <property type="match status" value="1"/>
</dbReference>
<proteinExistence type="predicted"/>
<evidence type="ECO:0000313" key="5">
    <source>
        <dbReference type="EMBL" id="MFD1042218.1"/>
    </source>
</evidence>
<evidence type="ECO:0000256" key="2">
    <source>
        <dbReference type="SAM" id="SignalP"/>
    </source>
</evidence>
<dbReference type="Pfam" id="PF03724">
    <property type="entry name" value="META"/>
    <property type="match status" value="1"/>
</dbReference>
<evidence type="ECO:0000256" key="1">
    <source>
        <dbReference type="SAM" id="MobiDB-lite"/>
    </source>
</evidence>
<feature type="signal peptide" evidence="2">
    <location>
        <begin position="1"/>
        <end position="20"/>
    </location>
</feature>
<feature type="region of interest" description="Disordered" evidence="1">
    <location>
        <begin position="21"/>
        <end position="52"/>
    </location>
</feature>
<comment type="caution">
    <text evidence="5">The sequence shown here is derived from an EMBL/GenBank/DDBJ whole genome shotgun (WGS) entry which is preliminary data.</text>
</comment>
<dbReference type="Proteomes" id="UP001597033">
    <property type="component" value="Unassembled WGS sequence"/>
</dbReference>
<dbReference type="Pfam" id="PF14302">
    <property type="entry name" value="DUF4377"/>
    <property type="match status" value="1"/>
</dbReference>
<dbReference type="PANTHER" id="PTHR35535:SF1">
    <property type="entry name" value="HEAT SHOCK PROTEIN HSLJ"/>
    <property type="match status" value="1"/>
</dbReference>
<name>A0ABW3LUS9_9GAMM</name>
<evidence type="ECO:0000259" key="3">
    <source>
        <dbReference type="Pfam" id="PF03724"/>
    </source>
</evidence>
<keyword evidence="6" id="KW-1185">Reference proteome</keyword>
<dbReference type="InterPro" id="IPR025485">
    <property type="entry name" value="DUF4377"/>
</dbReference>
<accession>A0ABW3LUS9</accession>
<reference evidence="6" key="1">
    <citation type="journal article" date="2019" name="Int. J. Syst. Evol. Microbiol.">
        <title>The Global Catalogue of Microorganisms (GCM) 10K type strain sequencing project: providing services to taxonomists for standard genome sequencing and annotation.</title>
        <authorList>
            <consortium name="The Broad Institute Genomics Platform"/>
            <consortium name="The Broad Institute Genome Sequencing Center for Infectious Disease"/>
            <person name="Wu L."/>
            <person name="Ma J."/>
        </authorList>
    </citation>
    <scope>NUCLEOTIDE SEQUENCE [LARGE SCALE GENOMIC DNA]</scope>
    <source>
        <strain evidence="6">CCUG 55854</strain>
    </source>
</reference>
<feature type="compositionally biased region" description="Low complexity" evidence="1">
    <location>
        <begin position="22"/>
        <end position="38"/>
    </location>
</feature>
<keyword evidence="2" id="KW-0732">Signal</keyword>
<protein>
    <submittedName>
        <fullName evidence="5">DUF4377 domain-containing protein</fullName>
    </submittedName>
</protein>
<dbReference type="RefSeq" id="WP_162376150.1">
    <property type="nucleotide sequence ID" value="NZ_JBHTKN010000004.1"/>
</dbReference>
<evidence type="ECO:0000259" key="4">
    <source>
        <dbReference type="Pfam" id="PF14302"/>
    </source>
</evidence>
<organism evidence="5 6">
    <name type="scientific">Pseudoxanthomonas kaohsiungensis</name>
    <dbReference type="NCBI Taxonomy" id="283923"/>
    <lineage>
        <taxon>Bacteria</taxon>
        <taxon>Pseudomonadati</taxon>
        <taxon>Pseudomonadota</taxon>
        <taxon>Gammaproteobacteria</taxon>
        <taxon>Lysobacterales</taxon>
        <taxon>Lysobacteraceae</taxon>
        <taxon>Pseudoxanthomonas</taxon>
    </lineage>
</organism>
<dbReference type="Gene3D" id="2.40.128.270">
    <property type="match status" value="1"/>
</dbReference>